<evidence type="ECO:0000313" key="4">
    <source>
        <dbReference type="Proteomes" id="UP001515500"/>
    </source>
</evidence>
<evidence type="ECO:0000256" key="2">
    <source>
        <dbReference type="SAM" id="Phobius"/>
    </source>
</evidence>
<sequence>MALHCSLSSLPSLLHGGKLFTPNPSLLLPLPHHRASFSPNACHSVFSSLMLVRRDFQWMRTMAYEETSSVSVVSETVDAQRDEVEPKSVGEVLESSEVEESEAVAFLDKLNLKLDTEDTYSIVIYGVGAIAALWISSGIVRALDAVPLFPKIMEIVGLGFTIWFSYRYLIFKKNRDELFAKIDDLKGQIVGSDDD</sequence>
<keyword evidence="2" id="KW-1133">Transmembrane helix</keyword>
<evidence type="ECO:0000259" key="3">
    <source>
        <dbReference type="Pfam" id="PF14159"/>
    </source>
</evidence>
<dbReference type="PANTHER" id="PTHR33222">
    <property type="match status" value="1"/>
</dbReference>
<dbReference type="PANTHER" id="PTHR33222:SF2">
    <property type="entry name" value="PROTEIN CURVATURE THYLAKOID 1D, CHLOROPLASTIC"/>
    <property type="match status" value="1"/>
</dbReference>
<protein>
    <submittedName>
        <fullName evidence="5">Protein CURVATURE THYLAKOID 1D, chloroplastic isoform X1</fullName>
    </submittedName>
</protein>
<dbReference type="Proteomes" id="UP001515500">
    <property type="component" value="Chromosome 6"/>
</dbReference>
<dbReference type="InterPro" id="IPR033344">
    <property type="entry name" value="CURT1"/>
</dbReference>
<keyword evidence="4" id="KW-1185">Reference proteome</keyword>
<name>A0AB40BJ51_DIOCR</name>
<evidence type="ECO:0000256" key="1">
    <source>
        <dbReference type="ARBA" id="ARBA00004141"/>
    </source>
</evidence>
<comment type="subcellular location">
    <subcellularLocation>
        <location evidence="1">Membrane</location>
        <topology evidence="1">Multi-pass membrane protein</topology>
    </subcellularLocation>
</comment>
<feature type="domain" description="Cyanobacterial aminoacyl-tRNA synthetase CAAD" evidence="3">
    <location>
        <begin position="116"/>
        <end position="191"/>
    </location>
</feature>
<dbReference type="Pfam" id="PF14159">
    <property type="entry name" value="CAAD"/>
    <property type="match status" value="1"/>
</dbReference>
<reference evidence="5" key="1">
    <citation type="submission" date="2025-08" db="UniProtKB">
        <authorList>
            <consortium name="RefSeq"/>
        </authorList>
    </citation>
    <scope>IDENTIFICATION</scope>
</reference>
<accession>A0AB40BJ51</accession>
<keyword evidence="2" id="KW-0472">Membrane</keyword>
<dbReference type="GO" id="GO:0009535">
    <property type="term" value="C:chloroplast thylakoid membrane"/>
    <property type="evidence" value="ECO:0007669"/>
    <property type="project" value="TreeGrafter"/>
</dbReference>
<organism evidence="4 5">
    <name type="scientific">Dioscorea cayennensis subsp. rotundata</name>
    <name type="common">White Guinea yam</name>
    <name type="synonym">Dioscorea rotundata</name>
    <dbReference type="NCBI Taxonomy" id="55577"/>
    <lineage>
        <taxon>Eukaryota</taxon>
        <taxon>Viridiplantae</taxon>
        <taxon>Streptophyta</taxon>
        <taxon>Embryophyta</taxon>
        <taxon>Tracheophyta</taxon>
        <taxon>Spermatophyta</taxon>
        <taxon>Magnoliopsida</taxon>
        <taxon>Liliopsida</taxon>
        <taxon>Dioscoreales</taxon>
        <taxon>Dioscoreaceae</taxon>
        <taxon>Dioscorea</taxon>
    </lineage>
</organism>
<dbReference type="GeneID" id="120262978"/>
<dbReference type="InterPro" id="IPR025564">
    <property type="entry name" value="CAAD_dom"/>
</dbReference>
<keyword evidence="2" id="KW-0812">Transmembrane</keyword>
<evidence type="ECO:0000313" key="5">
    <source>
        <dbReference type="RefSeq" id="XP_039126837.1"/>
    </source>
</evidence>
<feature type="transmembrane region" description="Helical" evidence="2">
    <location>
        <begin position="119"/>
        <end position="140"/>
    </location>
</feature>
<gene>
    <name evidence="5" type="primary">LOC120262978</name>
</gene>
<feature type="transmembrane region" description="Helical" evidence="2">
    <location>
        <begin position="152"/>
        <end position="171"/>
    </location>
</feature>
<dbReference type="RefSeq" id="XP_039126837.1">
    <property type="nucleotide sequence ID" value="XM_039270903.1"/>
</dbReference>
<proteinExistence type="predicted"/>
<dbReference type="AlphaFoldDB" id="A0AB40BJ51"/>